<gene>
    <name evidence="3" type="ORF">C1876_00080</name>
    <name evidence="4" type="ORF">DMP09_05225</name>
</gene>
<dbReference type="EMBL" id="QICC01000014">
    <property type="protein sequence ID" value="RNM42336.1"/>
    <property type="molecule type" value="Genomic_DNA"/>
</dbReference>
<dbReference type="Proteomes" id="UP000253817">
    <property type="component" value="Unassembled WGS sequence"/>
</dbReference>
<dbReference type="AlphaFoldDB" id="A0A3N0J021"/>
<keyword evidence="1" id="KW-0472">Membrane</keyword>
<proteinExistence type="predicted"/>
<reference evidence="4" key="3">
    <citation type="journal article" date="2019" name="Microbiol. Resour. Announc.">
        <title>Draft Genome Sequences of Type Strains of Gordonibacter faecihominis, Paraeggerthella hongkongensis, Parvibacter caecicola,Slackia equolifaciens, Slackia faecicanis, and Slackia isoflavoniconvertens.</title>
        <authorList>
            <person name="Danylec N."/>
            <person name="Stoll D.A."/>
            <person name="Dotsch A."/>
            <person name="Huch M."/>
        </authorList>
    </citation>
    <scope>NUCLEOTIDE SEQUENCE</scope>
    <source>
        <strain evidence="4">DSM 16107</strain>
    </source>
</reference>
<evidence type="ECO:0000313" key="4">
    <source>
        <dbReference type="EMBL" id="RNM42336.1"/>
    </source>
</evidence>
<keyword evidence="5" id="KW-1185">Reference proteome</keyword>
<evidence type="ECO:0000256" key="1">
    <source>
        <dbReference type="SAM" id="Phobius"/>
    </source>
</evidence>
<sequence length="233" mass="24527">MTRVQRWWAVAAVLTAALFACTVGMAIAAFAAPAQQPTLVYDGASKSFSYRNVEGSDLFASFKDLVPGDELSQQFTVVAEHLDRPTTLYLRTDYDAAETAGLEAVELTVTADGAGVSDGALGRDRRLDRDTKLVSLDRDGSFETDVAIRVPTSVGNELADSSHRLRWVFTAQEDGGDQAGGGAPNAPAEVAAQAASDTIVRTGDPTPPLALLAALAAATFALFVLAARNARRP</sequence>
<dbReference type="EMBL" id="PPTT01000001">
    <property type="protein sequence ID" value="RDB71739.1"/>
    <property type="molecule type" value="Genomic_DNA"/>
</dbReference>
<feature type="signal peptide" evidence="2">
    <location>
        <begin position="1"/>
        <end position="31"/>
    </location>
</feature>
<keyword evidence="2" id="KW-0732">Signal</keyword>
<reference evidence="3 5" key="1">
    <citation type="journal article" date="2018" name="Elife">
        <title>Discovery and characterization of a prevalent human gut bacterial enzyme sufficient for the inactivation of a family of plant toxins.</title>
        <authorList>
            <person name="Koppel N."/>
            <person name="Bisanz J.E."/>
            <person name="Pandelia M.E."/>
            <person name="Turnbaugh P.J."/>
            <person name="Balskus E.P."/>
        </authorList>
    </citation>
    <scope>NUCLEOTIDE SEQUENCE [LARGE SCALE GENOMIC DNA]</scope>
    <source>
        <strain evidence="3 5">DSM 16107</strain>
    </source>
</reference>
<accession>A0A3N0J021</accession>
<keyword evidence="1" id="KW-0812">Transmembrane</keyword>
<evidence type="ECO:0000313" key="5">
    <source>
        <dbReference type="Proteomes" id="UP000253817"/>
    </source>
</evidence>
<name>A0A3N0J021_9ACTN</name>
<evidence type="ECO:0000313" key="6">
    <source>
        <dbReference type="Proteomes" id="UP000270112"/>
    </source>
</evidence>
<dbReference type="Proteomes" id="UP000270112">
    <property type="component" value="Unassembled WGS sequence"/>
</dbReference>
<comment type="caution">
    <text evidence="4">The sequence shown here is derived from an EMBL/GenBank/DDBJ whole genome shotgun (WGS) entry which is preliminary data.</text>
</comment>
<keyword evidence="1" id="KW-1133">Transmembrane helix</keyword>
<evidence type="ECO:0000256" key="2">
    <source>
        <dbReference type="SAM" id="SignalP"/>
    </source>
</evidence>
<feature type="transmembrane region" description="Helical" evidence="1">
    <location>
        <begin position="209"/>
        <end position="227"/>
    </location>
</feature>
<dbReference type="OrthoDB" id="3178246at2"/>
<feature type="chain" id="PRO_5039686737" evidence="2">
    <location>
        <begin position="32"/>
        <end position="233"/>
    </location>
</feature>
<dbReference type="RefSeq" id="WP_114544685.1">
    <property type="nucleotide sequence ID" value="NZ_PPTT01000001.1"/>
</dbReference>
<protein>
    <submittedName>
        <fullName evidence="4">Uncharacterized protein</fullName>
    </submittedName>
</protein>
<dbReference type="PROSITE" id="PS51257">
    <property type="entry name" value="PROKAR_LIPOPROTEIN"/>
    <property type="match status" value="1"/>
</dbReference>
<evidence type="ECO:0000313" key="3">
    <source>
        <dbReference type="EMBL" id="RDB71739.1"/>
    </source>
</evidence>
<reference evidence="6" key="2">
    <citation type="submission" date="2018-05" db="EMBL/GenBank/DDBJ databases">
        <title>Genome Sequencing of selected type strains of the family Eggerthellaceae.</title>
        <authorList>
            <person name="Danylec N."/>
            <person name="Stoll D.A."/>
            <person name="Doetsch A."/>
            <person name="Huch M."/>
        </authorList>
    </citation>
    <scope>NUCLEOTIDE SEQUENCE [LARGE SCALE GENOMIC DNA]</scope>
    <source>
        <strain evidence="6">DSM 16107</strain>
    </source>
</reference>
<organism evidence="4 6">
    <name type="scientific">Eggerthella sinensis</name>
    <dbReference type="NCBI Taxonomy" id="242230"/>
    <lineage>
        <taxon>Bacteria</taxon>
        <taxon>Bacillati</taxon>
        <taxon>Actinomycetota</taxon>
        <taxon>Coriobacteriia</taxon>
        <taxon>Eggerthellales</taxon>
        <taxon>Eggerthellaceae</taxon>
        <taxon>Eggerthella</taxon>
    </lineage>
</organism>